<gene>
    <name evidence="3" type="ORF">GCM10009613_17980</name>
</gene>
<comment type="caution">
    <text evidence="3">The sequence shown here is derived from an EMBL/GenBank/DDBJ whole genome shotgun (WGS) entry which is preliminary data.</text>
</comment>
<dbReference type="EMBL" id="BAAAJK010000006">
    <property type="protein sequence ID" value="GAA1385490.1"/>
    <property type="molecule type" value="Genomic_DNA"/>
</dbReference>
<feature type="transmembrane region" description="Helical" evidence="1">
    <location>
        <begin position="51"/>
        <end position="72"/>
    </location>
</feature>
<keyword evidence="1" id="KW-0812">Transmembrane</keyword>
<evidence type="ECO:0000256" key="1">
    <source>
        <dbReference type="SAM" id="Phobius"/>
    </source>
</evidence>
<evidence type="ECO:0000313" key="4">
    <source>
        <dbReference type="Proteomes" id="UP001501414"/>
    </source>
</evidence>
<accession>A0ABP4I9Z8</accession>
<name>A0ABP4I9Z8_9PSEU</name>
<feature type="domain" description="Thoeris protein ThsA Macro" evidence="2">
    <location>
        <begin position="87"/>
        <end position="272"/>
    </location>
</feature>
<evidence type="ECO:0000259" key="2">
    <source>
        <dbReference type="Pfam" id="PF20016"/>
    </source>
</evidence>
<protein>
    <recommendedName>
        <fullName evidence="2">Thoeris protein ThsA Macro domain-containing protein</fullName>
    </recommendedName>
</protein>
<keyword evidence="1" id="KW-1133">Transmembrane helix</keyword>
<organism evidence="3 4">
    <name type="scientific">Pseudonocardia kongjuensis</name>
    <dbReference type="NCBI Taxonomy" id="102227"/>
    <lineage>
        <taxon>Bacteria</taxon>
        <taxon>Bacillati</taxon>
        <taxon>Actinomycetota</taxon>
        <taxon>Actinomycetes</taxon>
        <taxon>Pseudonocardiales</taxon>
        <taxon>Pseudonocardiaceae</taxon>
        <taxon>Pseudonocardia</taxon>
    </lineage>
</organism>
<reference evidence="4" key="1">
    <citation type="journal article" date="2019" name="Int. J. Syst. Evol. Microbiol.">
        <title>The Global Catalogue of Microorganisms (GCM) 10K type strain sequencing project: providing services to taxonomists for standard genome sequencing and annotation.</title>
        <authorList>
            <consortium name="The Broad Institute Genomics Platform"/>
            <consortium name="The Broad Institute Genome Sequencing Center for Infectious Disease"/>
            <person name="Wu L."/>
            <person name="Ma J."/>
        </authorList>
    </citation>
    <scope>NUCLEOTIDE SEQUENCE [LARGE SCALE GENOMIC DNA]</scope>
    <source>
        <strain evidence="4">JCM 11896</strain>
    </source>
</reference>
<keyword evidence="4" id="KW-1185">Reference proteome</keyword>
<dbReference type="InterPro" id="IPR045535">
    <property type="entry name" value="ThsA_Macro"/>
</dbReference>
<dbReference type="Proteomes" id="UP001501414">
    <property type="component" value="Unassembled WGS sequence"/>
</dbReference>
<sequence length="294" mass="32350">MSQRSRTNIARDLRTGRFWIRLTTHFFAALGLIGAVIGITDAVFPTALPPAAWPVVAVIVAIAIGWALLCSWPRPIEQRYQQPKTEVRVFVGDLFDQEGNVVVGMSTTFDTETPHVISSDSVQGQLLARIYNGDHQALDNDLTSALANVSPTESFKAVDAKRGKQDIYPLGTVVVLNQTPRKLYFCVAYTEMQSDCTVKANVDGIWTSLNELWRLADTRGNGDPISIGVIGGGQSRLSGYLPVQDAIRLTVLSYIFASRARPVSRQLNIVVRSDDFKNLDALELQAFLNSLRPS</sequence>
<evidence type="ECO:0000313" key="3">
    <source>
        <dbReference type="EMBL" id="GAA1385490.1"/>
    </source>
</evidence>
<dbReference type="Pfam" id="PF20016">
    <property type="entry name" value="ThsA_Macro"/>
    <property type="match status" value="1"/>
</dbReference>
<proteinExistence type="predicted"/>
<keyword evidence="1" id="KW-0472">Membrane</keyword>
<feature type="transmembrane region" description="Helical" evidence="1">
    <location>
        <begin position="20"/>
        <end position="39"/>
    </location>
</feature>